<accession>A0A345VN03</accession>
<sequence length="202" mass="23043">MVGDYTAMDWASIGAITGIILSSGIAVLVNSRDNNRMLDKIDGLSKKYDDLSDKIMELSKTQHSNLLNKTSHSSELILGKNHSIKEDTSYIKDEMLLEKKSRESLYNSVSNADEVLAKLDFLRETIIQMQALHEKNEDLRSEIVDLKISNKSLSNQLDNQTIGQLITDIRSFEARLSNFEMYHESEEIQFELKRILQELSNT</sequence>
<keyword evidence="2" id="KW-1133">Transmembrane helix</keyword>
<organism evidence="3 4">
    <name type="scientific">Streptococcus pluranimalium</name>
    <dbReference type="NCBI Taxonomy" id="82348"/>
    <lineage>
        <taxon>Bacteria</taxon>
        <taxon>Bacillati</taxon>
        <taxon>Bacillota</taxon>
        <taxon>Bacilli</taxon>
        <taxon>Lactobacillales</taxon>
        <taxon>Streptococcaceae</taxon>
        <taxon>Streptococcus</taxon>
    </lineage>
</organism>
<evidence type="ECO:0000313" key="3">
    <source>
        <dbReference type="EMBL" id="AXJ14105.1"/>
    </source>
</evidence>
<evidence type="ECO:0000256" key="1">
    <source>
        <dbReference type="SAM" id="Coils"/>
    </source>
</evidence>
<gene>
    <name evidence="3" type="ORF">Sp14A_22230</name>
</gene>
<feature type="transmembrane region" description="Helical" evidence="2">
    <location>
        <begin position="12"/>
        <end position="30"/>
    </location>
</feature>
<protein>
    <recommendedName>
        <fullName evidence="5">Chromosome partition protein Smc</fullName>
    </recommendedName>
</protein>
<dbReference type="Proteomes" id="UP000255411">
    <property type="component" value="Chromosome"/>
</dbReference>
<keyword evidence="2" id="KW-0472">Membrane</keyword>
<reference evidence="3 4" key="1">
    <citation type="submission" date="2017-07" db="EMBL/GenBank/DDBJ databases">
        <title>Streptococcus pluranimalium as cause of bovine abortion.</title>
        <authorList>
            <person name="Rodriguez Campos S."/>
            <person name="Gobeli Brawand S."/>
            <person name="Brodard I."/>
            <person name="Rychener L."/>
            <person name="Perreten V."/>
        </authorList>
    </citation>
    <scope>NUCLEOTIDE SEQUENCE [LARGE SCALE GENOMIC DNA]</scope>
    <source>
        <strain evidence="3 4">14A0014</strain>
    </source>
</reference>
<evidence type="ECO:0008006" key="5">
    <source>
        <dbReference type="Google" id="ProtNLM"/>
    </source>
</evidence>
<name>A0A345VN03_9STRE</name>
<evidence type="ECO:0000256" key="2">
    <source>
        <dbReference type="SAM" id="Phobius"/>
    </source>
</evidence>
<keyword evidence="2" id="KW-0812">Transmembrane</keyword>
<dbReference type="AlphaFoldDB" id="A0A345VN03"/>
<dbReference type="RefSeq" id="WP_115131026.1">
    <property type="nucleotide sequence ID" value="NZ_CP022601.1"/>
</dbReference>
<feature type="coiled-coil region" evidence="1">
    <location>
        <begin position="34"/>
        <end position="61"/>
    </location>
</feature>
<dbReference type="EMBL" id="CP022601">
    <property type="protein sequence ID" value="AXJ14105.1"/>
    <property type="molecule type" value="Genomic_DNA"/>
</dbReference>
<feature type="coiled-coil region" evidence="1">
    <location>
        <begin position="122"/>
        <end position="156"/>
    </location>
</feature>
<keyword evidence="1" id="KW-0175">Coiled coil</keyword>
<proteinExistence type="predicted"/>
<evidence type="ECO:0000313" key="4">
    <source>
        <dbReference type="Proteomes" id="UP000255411"/>
    </source>
</evidence>